<evidence type="ECO:0000256" key="2">
    <source>
        <dbReference type="ARBA" id="ARBA00022803"/>
    </source>
</evidence>
<name>Q1MQH3_LAWIP</name>
<gene>
    <name evidence="4" type="ordered locus">LI0700</name>
</gene>
<dbReference type="PANTHER" id="PTHR44186">
    <property type="match status" value="1"/>
</dbReference>
<dbReference type="InterPro" id="IPR011990">
    <property type="entry name" value="TPR-like_helical_dom_sf"/>
</dbReference>
<dbReference type="Gene3D" id="1.25.40.10">
    <property type="entry name" value="Tetratricopeptide repeat domain"/>
    <property type="match status" value="1"/>
</dbReference>
<dbReference type="InterPro" id="IPR019734">
    <property type="entry name" value="TPR_rpt"/>
</dbReference>
<dbReference type="EMBL" id="AM180252">
    <property type="protein sequence ID" value="CAJ54754.1"/>
    <property type="molecule type" value="Genomic_DNA"/>
</dbReference>
<sequence>MEEIMSSQNQLDYEINKELGECYLFMGDFDKAEDYYKKANTSMETQPEPYMGLATIAIQRGDFDTAMDFYNKAFDFGLQDKALAGMGLIKMELGEDEEAFSYFEKAAHANPANAVALNCLVREGYKLNRLESVVSVLEECVNIFPDREELRISLAGCLISLGRNKEAIKQIETVLEYNPSSIVAREFFNHIMLAA</sequence>
<dbReference type="STRING" id="363253.LI0700"/>
<dbReference type="Pfam" id="PF14559">
    <property type="entry name" value="TPR_19"/>
    <property type="match status" value="2"/>
</dbReference>
<accession>Q1MQH3</accession>
<keyword evidence="2 3" id="KW-0802">TPR repeat</keyword>
<dbReference type="OrthoDB" id="5452667at2"/>
<reference evidence="4 5" key="1">
    <citation type="submission" date="2005-11" db="EMBL/GenBank/DDBJ databases">
        <title>The complete genome sequence of Lawsonia intracellularis: the causative agent of proliferative enteropathy.</title>
        <authorList>
            <person name="Kaur K."/>
            <person name="Zhang Q."/>
            <person name="Beckler D."/>
            <person name="Munir S."/>
            <person name="Li L."/>
            <person name="Kinsley K."/>
            <person name="Herron L."/>
            <person name="Peterson A."/>
            <person name="May B."/>
            <person name="Singh S."/>
            <person name="Gebhart C."/>
            <person name="Kapur V."/>
        </authorList>
    </citation>
    <scope>NUCLEOTIDE SEQUENCE [LARGE SCALE GENOMIC DNA]</scope>
    <source>
        <strain evidence="4 5">PHE/MN1-00</strain>
    </source>
</reference>
<dbReference type="RefSeq" id="WP_011526783.1">
    <property type="nucleotide sequence ID" value="NC_008011.1"/>
</dbReference>
<dbReference type="AlphaFoldDB" id="Q1MQH3"/>
<keyword evidence="1" id="KW-0677">Repeat</keyword>
<feature type="repeat" description="TPR" evidence="3">
    <location>
        <begin position="13"/>
        <end position="46"/>
    </location>
</feature>
<keyword evidence="5" id="KW-1185">Reference proteome</keyword>
<evidence type="ECO:0000313" key="4">
    <source>
        <dbReference type="EMBL" id="CAJ54754.1"/>
    </source>
</evidence>
<dbReference type="SMART" id="SM00028">
    <property type="entry name" value="TPR"/>
    <property type="match status" value="4"/>
</dbReference>
<feature type="repeat" description="TPR" evidence="3">
    <location>
        <begin position="80"/>
        <end position="113"/>
    </location>
</feature>
<dbReference type="KEGG" id="lip:LI0700"/>
<dbReference type="Proteomes" id="UP000002430">
    <property type="component" value="Chromosome"/>
</dbReference>
<organism evidence="4 5">
    <name type="scientific">Lawsonia intracellularis (strain PHE/MN1-00)</name>
    <dbReference type="NCBI Taxonomy" id="363253"/>
    <lineage>
        <taxon>Bacteria</taxon>
        <taxon>Pseudomonadati</taxon>
        <taxon>Thermodesulfobacteriota</taxon>
        <taxon>Desulfovibrionia</taxon>
        <taxon>Desulfovibrionales</taxon>
        <taxon>Desulfovibrionaceae</taxon>
        <taxon>Lawsonia</taxon>
    </lineage>
</organism>
<dbReference type="HOGENOM" id="CLU_1445526_0_0_7"/>
<evidence type="ECO:0000256" key="1">
    <source>
        <dbReference type="ARBA" id="ARBA00022737"/>
    </source>
</evidence>
<dbReference type="SUPFAM" id="SSF48452">
    <property type="entry name" value="TPR-like"/>
    <property type="match status" value="1"/>
</dbReference>
<dbReference type="PANTHER" id="PTHR44186:SF1">
    <property type="entry name" value="BARDET-BIEDL SYNDROME 4 PROTEIN"/>
    <property type="match status" value="1"/>
</dbReference>
<protein>
    <submittedName>
        <fullName evidence="4">FOG: TPR repeat</fullName>
    </submittedName>
</protein>
<dbReference type="eggNOG" id="COG0457">
    <property type="taxonomic scope" value="Bacteria"/>
</dbReference>
<proteinExistence type="predicted"/>
<evidence type="ECO:0000313" key="5">
    <source>
        <dbReference type="Proteomes" id="UP000002430"/>
    </source>
</evidence>
<dbReference type="PROSITE" id="PS50005">
    <property type="entry name" value="TPR"/>
    <property type="match status" value="2"/>
</dbReference>
<evidence type="ECO:0000256" key="3">
    <source>
        <dbReference type="PROSITE-ProRule" id="PRU00339"/>
    </source>
</evidence>
<dbReference type="Pfam" id="PF13181">
    <property type="entry name" value="TPR_8"/>
    <property type="match status" value="1"/>
</dbReference>